<dbReference type="AlphaFoldDB" id="M5GCB0"/>
<dbReference type="OrthoDB" id="10266696at2759"/>
<dbReference type="InterPro" id="IPR001164">
    <property type="entry name" value="ArfGAP_dom"/>
</dbReference>
<feature type="region of interest" description="Disordered" evidence="2">
    <location>
        <begin position="134"/>
        <end position="292"/>
    </location>
</feature>
<dbReference type="OMA" id="CFDCGMR"/>
<dbReference type="Proteomes" id="UP000030653">
    <property type="component" value="Unassembled WGS sequence"/>
</dbReference>
<dbReference type="HOGENOM" id="CLU_027009_1_0_1"/>
<evidence type="ECO:0000313" key="4">
    <source>
        <dbReference type="EMBL" id="EJU01668.1"/>
    </source>
</evidence>
<dbReference type="CDD" id="cd08204">
    <property type="entry name" value="ArfGap"/>
    <property type="match status" value="1"/>
</dbReference>
<dbReference type="EMBL" id="JH795864">
    <property type="protein sequence ID" value="EJU01668.1"/>
    <property type="molecule type" value="Genomic_DNA"/>
</dbReference>
<sequence length="505" mass="53709">MSGLSKVQAERNQRVVIELAQQPGNDVCADCKARLPRWASWNLGIFLCVQCASVHRKIGTHITKVKSLTLDSWTREQVDSMKNMGNIKSNAYYNPDERRNPPPTNMEDTERDSELEKFIRAKYEYKKFLAHPGSAAAQAEKKANGLLPPPPPKDQVPRSKTAPPPQALANKPSPPPVPANESPARMPSFAQQPPSTQFQPQPPPPQLGMRPMSSAPAFPQQPRIQLPPQMPPRPSAQPPTPSVLPPSSPVYGDMMALQTGGPLPPSVNPMVGQSMSMPPMGAAPNPFQALQQSGTPTYPSAFNTLGRSPSRSVSLPVGAPTLAMQATGINPFFAQQQQRQSMQQGALLQGTPTTGYLPTPPAMPSSFALPSANVPPINIPPVQPQATGYFPSPQSTGYLPPSPSAGFLGPQPSTSPFSAAYGSSAPSTSPFPQAYPQSSPSPFGNIQQPAFTGTPTGYGAPPTPFSQVGGGSPFPQPQQAQPQQGNLGAFASGMMPRNSTNPFQR</sequence>
<organism evidence="4 5">
    <name type="scientific">Dacryopinax primogenitus (strain DJM 731)</name>
    <name type="common">Brown rot fungus</name>
    <dbReference type="NCBI Taxonomy" id="1858805"/>
    <lineage>
        <taxon>Eukaryota</taxon>
        <taxon>Fungi</taxon>
        <taxon>Dikarya</taxon>
        <taxon>Basidiomycota</taxon>
        <taxon>Agaricomycotina</taxon>
        <taxon>Dacrymycetes</taxon>
        <taxon>Dacrymycetales</taxon>
        <taxon>Dacrymycetaceae</taxon>
        <taxon>Dacryopinax</taxon>
    </lineage>
</organism>
<dbReference type="PRINTS" id="PR00405">
    <property type="entry name" value="REVINTRACTNG"/>
</dbReference>
<evidence type="ECO:0000256" key="2">
    <source>
        <dbReference type="SAM" id="MobiDB-lite"/>
    </source>
</evidence>
<name>M5GCB0_DACPD</name>
<feature type="compositionally biased region" description="Polar residues" evidence="2">
    <location>
        <begin position="424"/>
        <end position="448"/>
    </location>
</feature>
<feature type="compositionally biased region" description="Pro residues" evidence="2">
    <location>
        <begin position="162"/>
        <end position="178"/>
    </location>
</feature>
<dbReference type="PANTHER" id="PTHR45705">
    <property type="entry name" value="FI20236P1"/>
    <property type="match status" value="1"/>
</dbReference>
<reference evidence="4 5" key="1">
    <citation type="journal article" date="2012" name="Science">
        <title>The Paleozoic origin of enzymatic lignin decomposition reconstructed from 31 fungal genomes.</title>
        <authorList>
            <person name="Floudas D."/>
            <person name="Binder M."/>
            <person name="Riley R."/>
            <person name="Barry K."/>
            <person name="Blanchette R.A."/>
            <person name="Henrissat B."/>
            <person name="Martinez A.T."/>
            <person name="Otillar R."/>
            <person name="Spatafora J.W."/>
            <person name="Yadav J.S."/>
            <person name="Aerts A."/>
            <person name="Benoit I."/>
            <person name="Boyd A."/>
            <person name="Carlson A."/>
            <person name="Copeland A."/>
            <person name="Coutinho P.M."/>
            <person name="de Vries R.P."/>
            <person name="Ferreira P."/>
            <person name="Findley K."/>
            <person name="Foster B."/>
            <person name="Gaskell J."/>
            <person name="Glotzer D."/>
            <person name="Gorecki P."/>
            <person name="Heitman J."/>
            <person name="Hesse C."/>
            <person name="Hori C."/>
            <person name="Igarashi K."/>
            <person name="Jurgens J.A."/>
            <person name="Kallen N."/>
            <person name="Kersten P."/>
            <person name="Kohler A."/>
            <person name="Kuees U."/>
            <person name="Kumar T.K.A."/>
            <person name="Kuo A."/>
            <person name="LaButti K."/>
            <person name="Larrondo L.F."/>
            <person name="Lindquist E."/>
            <person name="Ling A."/>
            <person name="Lombard V."/>
            <person name="Lucas S."/>
            <person name="Lundell T."/>
            <person name="Martin R."/>
            <person name="McLaughlin D.J."/>
            <person name="Morgenstern I."/>
            <person name="Morin E."/>
            <person name="Murat C."/>
            <person name="Nagy L.G."/>
            <person name="Nolan M."/>
            <person name="Ohm R.A."/>
            <person name="Patyshakuliyeva A."/>
            <person name="Rokas A."/>
            <person name="Ruiz-Duenas F.J."/>
            <person name="Sabat G."/>
            <person name="Salamov A."/>
            <person name="Samejima M."/>
            <person name="Schmutz J."/>
            <person name="Slot J.C."/>
            <person name="St John F."/>
            <person name="Stenlid J."/>
            <person name="Sun H."/>
            <person name="Sun S."/>
            <person name="Syed K."/>
            <person name="Tsang A."/>
            <person name="Wiebenga A."/>
            <person name="Young D."/>
            <person name="Pisabarro A."/>
            <person name="Eastwood D.C."/>
            <person name="Martin F."/>
            <person name="Cullen D."/>
            <person name="Grigoriev I.V."/>
            <person name="Hibbett D.S."/>
        </authorList>
    </citation>
    <scope>NUCLEOTIDE SEQUENCE [LARGE SCALE GENOMIC DNA]</scope>
    <source>
        <strain evidence="4 5">DJM-731 SS1</strain>
    </source>
</reference>
<dbReference type="InterPro" id="IPR037278">
    <property type="entry name" value="ARFGAP/RecO"/>
</dbReference>
<dbReference type="GO" id="GO:0005737">
    <property type="term" value="C:cytoplasm"/>
    <property type="evidence" value="ECO:0007669"/>
    <property type="project" value="TreeGrafter"/>
</dbReference>
<feature type="compositionally biased region" description="Pro residues" evidence="2">
    <location>
        <begin position="228"/>
        <end position="248"/>
    </location>
</feature>
<accession>M5GCB0</accession>
<evidence type="ECO:0000259" key="3">
    <source>
        <dbReference type="PROSITE" id="PS50115"/>
    </source>
</evidence>
<dbReference type="GeneID" id="63683669"/>
<protein>
    <submittedName>
        <fullName evidence="4">ArfGap-domain-containing protein</fullName>
    </submittedName>
</protein>
<proteinExistence type="predicted"/>
<dbReference type="InterPro" id="IPR051718">
    <property type="entry name" value="ARF_GTPase-activating"/>
</dbReference>
<dbReference type="GO" id="GO:0005096">
    <property type="term" value="F:GTPase activator activity"/>
    <property type="evidence" value="ECO:0007669"/>
    <property type="project" value="InterPro"/>
</dbReference>
<dbReference type="SMART" id="SM00105">
    <property type="entry name" value="ArfGap"/>
    <property type="match status" value="1"/>
</dbReference>
<dbReference type="Gene3D" id="1.10.220.150">
    <property type="entry name" value="Arf GTPase activating protein"/>
    <property type="match status" value="1"/>
</dbReference>
<feature type="region of interest" description="Disordered" evidence="2">
    <location>
        <begin position="387"/>
        <end position="505"/>
    </location>
</feature>
<feature type="compositionally biased region" description="Low complexity" evidence="2">
    <location>
        <begin position="179"/>
        <end position="199"/>
    </location>
</feature>
<dbReference type="GO" id="GO:0008270">
    <property type="term" value="F:zinc ion binding"/>
    <property type="evidence" value="ECO:0007669"/>
    <property type="project" value="UniProtKB-KW"/>
</dbReference>
<dbReference type="InterPro" id="IPR038508">
    <property type="entry name" value="ArfGAP_dom_sf"/>
</dbReference>
<gene>
    <name evidence="4" type="ORF">DACRYDRAFT_108197</name>
</gene>
<keyword evidence="1" id="KW-0862">Zinc</keyword>
<feature type="compositionally biased region" description="Low complexity" evidence="2">
    <location>
        <begin position="449"/>
        <end position="460"/>
    </location>
</feature>
<keyword evidence="1" id="KW-0863">Zinc-finger</keyword>
<dbReference type="RefSeq" id="XP_040628565.1">
    <property type="nucleotide sequence ID" value="XM_040768607.1"/>
</dbReference>
<dbReference type="PROSITE" id="PS50115">
    <property type="entry name" value="ARFGAP"/>
    <property type="match status" value="1"/>
</dbReference>
<evidence type="ECO:0000313" key="5">
    <source>
        <dbReference type="Proteomes" id="UP000030653"/>
    </source>
</evidence>
<dbReference type="SUPFAM" id="SSF57863">
    <property type="entry name" value="ArfGap/RecO-like zinc finger"/>
    <property type="match status" value="1"/>
</dbReference>
<keyword evidence="5" id="KW-1185">Reference proteome</keyword>
<feature type="region of interest" description="Disordered" evidence="2">
    <location>
        <begin position="84"/>
        <end position="113"/>
    </location>
</feature>
<dbReference type="Pfam" id="PF01412">
    <property type="entry name" value="ArfGap"/>
    <property type="match status" value="1"/>
</dbReference>
<dbReference type="FunFam" id="1.10.220.150:FF:000026">
    <property type="entry name" value="GTPase activating protein for Arf, putative"/>
    <property type="match status" value="1"/>
</dbReference>
<dbReference type="STRING" id="1858805.M5GCB0"/>
<evidence type="ECO:0000256" key="1">
    <source>
        <dbReference type="PROSITE-ProRule" id="PRU00288"/>
    </source>
</evidence>
<feature type="domain" description="Arf-GAP" evidence="3">
    <location>
        <begin position="13"/>
        <end position="137"/>
    </location>
</feature>
<dbReference type="PANTHER" id="PTHR45705:SF1">
    <property type="entry name" value="FI20236P1"/>
    <property type="match status" value="1"/>
</dbReference>
<keyword evidence="1" id="KW-0479">Metal-binding</keyword>